<dbReference type="PANTHER" id="PTHR33050:SF7">
    <property type="entry name" value="RIBONUCLEASE H"/>
    <property type="match status" value="1"/>
</dbReference>
<organism evidence="2">
    <name type="scientific">Amphimedon queenslandica</name>
    <name type="common">Sponge</name>
    <dbReference type="NCBI Taxonomy" id="400682"/>
    <lineage>
        <taxon>Eukaryota</taxon>
        <taxon>Metazoa</taxon>
        <taxon>Porifera</taxon>
        <taxon>Demospongiae</taxon>
        <taxon>Heteroscleromorpha</taxon>
        <taxon>Haplosclerida</taxon>
        <taxon>Niphatidae</taxon>
        <taxon>Amphimedon</taxon>
    </lineage>
</organism>
<dbReference type="InParanoid" id="A0A1X7TBY0"/>
<evidence type="ECO:0000259" key="1">
    <source>
        <dbReference type="PROSITE" id="PS50878"/>
    </source>
</evidence>
<sequence>MSGFRIGVPPNASVKSAEGNIASAISMPRQVDKYIQEEVRVGNLVQSLDSLTYTSPIGLIPKKHRPGKFRMIVDLSSPAGSSINDAINPNHTSFQYVMVRQVAERVPQGWFLTKLDLKSAYRKVPIHPSDSHWLGISWRGITYQNRALPFGLSSAPITFTAVAGGLAWAMICSGIHRLAHYLDNFIFWAPNVSSGLRDLSSVVELAARLGLPVEPSKVEGPSTTLTFLGIEIDTVSRELRLPRDKLLRLKEIIEEWRVKATKKSSETKHQLDVLATDTCQVGAQTGFSLYEA</sequence>
<dbReference type="Pfam" id="PF00078">
    <property type="entry name" value="RVT_1"/>
    <property type="match status" value="1"/>
</dbReference>
<dbReference type="AlphaFoldDB" id="A0A1X7TBY0"/>
<dbReference type="PROSITE" id="PS50878">
    <property type="entry name" value="RT_POL"/>
    <property type="match status" value="1"/>
</dbReference>
<protein>
    <recommendedName>
        <fullName evidence="1">Reverse transcriptase domain-containing protein</fullName>
    </recommendedName>
</protein>
<dbReference type="InterPro" id="IPR043128">
    <property type="entry name" value="Rev_trsase/Diguanyl_cyclase"/>
</dbReference>
<dbReference type="InterPro" id="IPR043502">
    <property type="entry name" value="DNA/RNA_pol_sf"/>
</dbReference>
<dbReference type="Gene3D" id="3.10.10.10">
    <property type="entry name" value="HIV Type 1 Reverse Transcriptase, subunit A, domain 1"/>
    <property type="match status" value="1"/>
</dbReference>
<dbReference type="Gene3D" id="3.30.70.270">
    <property type="match status" value="1"/>
</dbReference>
<evidence type="ECO:0000313" key="2">
    <source>
        <dbReference type="EnsemblMetazoa" id="Aqu2.1.12069_001"/>
    </source>
</evidence>
<dbReference type="eggNOG" id="KOG0017">
    <property type="taxonomic scope" value="Eukaryota"/>
</dbReference>
<dbReference type="CDD" id="cd03714">
    <property type="entry name" value="RT_DIRS1"/>
    <property type="match status" value="1"/>
</dbReference>
<name>A0A1X7TBY0_AMPQE</name>
<dbReference type="EnsemblMetazoa" id="Aqu2.1.12069_001">
    <property type="protein sequence ID" value="Aqu2.1.12069_001"/>
    <property type="gene ID" value="Aqu2.1.12069"/>
</dbReference>
<reference evidence="2" key="1">
    <citation type="submission" date="2017-05" db="UniProtKB">
        <authorList>
            <consortium name="EnsemblMetazoa"/>
        </authorList>
    </citation>
    <scope>IDENTIFICATION</scope>
</reference>
<dbReference type="InterPro" id="IPR000477">
    <property type="entry name" value="RT_dom"/>
</dbReference>
<dbReference type="OrthoDB" id="6019648at2759"/>
<dbReference type="InterPro" id="IPR052055">
    <property type="entry name" value="Hepadnavirus_pol/RT"/>
</dbReference>
<dbReference type="PANTHER" id="PTHR33050">
    <property type="entry name" value="REVERSE TRANSCRIPTASE DOMAIN-CONTAINING PROTEIN"/>
    <property type="match status" value="1"/>
</dbReference>
<feature type="domain" description="Reverse transcriptase" evidence="1">
    <location>
        <begin position="41"/>
        <end position="232"/>
    </location>
</feature>
<accession>A0A1X7TBY0</accession>
<proteinExistence type="predicted"/>
<dbReference type="SUPFAM" id="SSF56672">
    <property type="entry name" value="DNA/RNA polymerases"/>
    <property type="match status" value="1"/>
</dbReference>